<reference evidence="4" key="2">
    <citation type="journal article" date="2022" name="Hortic Res">
        <title>The genome of Dioscorea zingiberensis sheds light on the biosynthesis, origin and evolution of the medicinally important diosgenin saponins.</title>
        <authorList>
            <person name="Li Y."/>
            <person name="Tan C."/>
            <person name="Li Z."/>
            <person name="Guo J."/>
            <person name="Li S."/>
            <person name="Chen X."/>
            <person name="Wang C."/>
            <person name="Dai X."/>
            <person name="Yang H."/>
            <person name="Song W."/>
            <person name="Hou L."/>
            <person name="Xu J."/>
            <person name="Tong Z."/>
            <person name="Xu A."/>
            <person name="Yuan X."/>
            <person name="Wang W."/>
            <person name="Yang Q."/>
            <person name="Chen L."/>
            <person name="Sun Z."/>
            <person name="Wang K."/>
            <person name="Pan B."/>
            <person name="Chen J."/>
            <person name="Bao Y."/>
            <person name="Liu F."/>
            <person name="Qi X."/>
            <person name="Gang D.R."/>
            <person name="Wen J."/>
            <person name="Li J."/>
        </authorList>
    </citation>
    <scope>NUCLEOTIDE SEQUENCE</scope>
    <source>
        <strain evidence="4">Dzin_1.0</strain>
    </source>
</reference>
<dbReference type="EMBL" id="JAGGNH010000008">
    <property type="protein sequence ID" value="KAJ0965013.1"/>
    <property type="molecule type" value="Genomic_DNA"/>
</dbReference>
<comment type="caution">
    <text evidence="4">The sequence shown here is derived from an EMBL/GenBank/DDBJ whole genome shotgun (WGS) entry which is preliminary data.</text>
</comment>
<keyword evidence="1" id="KW-0430">Lectin</keyword>
<dbReference type="PROSITE" id="PS51752">
    <property type="entry name" value="JACALIN_LECTIN"/>
    <property type="match status" value="1"/>
</dbReference>
<proteinExistence type="predicted"/>
<feature type="region of interest" description="Disordered" evidence="2">
    <location>
        <begin position="1"/>
        <end position="32"/>
    </location>
</feature>
<feature type="domain" description="Jacalin-type lectin" evidence="3">
    <location>
        <begin position="13"/>
        <end position="80"/>
    </location>
</feature>
<organism evidence="4 5">
    <name type="scientific">Dioscorea zingiberensis</name>
    <dbReference type="NCBI Taxonomy" id="325984"/>
    <lineage>
        <taxon>Eukaryota</taxon>
        <taxon>Viridiplantae</taxon>
        <taxon>Streptophyta</taxon>
        <taxon>Embryophyta</taxon>
        <taxon>Tracheophyta</taxon>
        <taxon>Spermatophyta</taxon>
        <taxon>Magnoliopsida</taxon>
        <taxon>Liliopsida</taxon>
        <taxon>Dioscoreales</taxon>
        <taxon>Dioscoreaceae</taxon>
        <taxon>Dioscorea</taxon>
    </lineage>
</organism>
<dbReference type="AlphaFoldDB" id="A0A9D5H6G8"/>
<dbReference type="Gene3D" id="2.100.10.30">
    <property type="entry name" value="Jacalin-like lectin domain"/>
    <property type="match status" value="1"/>
</dbReference>
<name>A0A9D5H6G8_9LILI</name>
<dbReference type="Pfam" id="PF01419">
    <property type="entry name" value="Jacalin"/>
    <property type="match status" value="1"/>
</dbReference>
<dbReference type="Proteomes" id="UP001085076">
    <property type="component" value="Miscellaneous, Linkage group lg08"/>
</dbReference>
<evidence type="ECO:0000259" key="3">
    <source>
        <dbReference type="PROSITE" id="PS51752"/>
    </source>
</evidence>
<evidence type="ECO:0000256" key="2">
    <source>
        <dbReference type="SAM" id="MobiDB-lite"/>
    </source>
</evidence>
<reference evidence="4" key="1">
    <citation type="submission" date="2021-03" db="EMBL/GenBank/DDBJ databases">
        <authorList>
            <person name="Li Z."/>
            <person name="Yang C."/>
        </authorList>
    </citation>
    <scope>NUCLEOTIDE SEQUENCE</scope>
    <source>
        <strain evidence="4">Dzin_1.0</strain>
        <tissue evidence="4">Leaf</tissue>
    </source>
</reference>
<evidence type="ECO:0000256" key="1">
    <source>
        <dbReference type="ARBA" id="ARBA00022734"/>
    </source>
</evidence>
<evidence type="ECO:0000313" key="4">
    <source>
        <dbReference type="EMBL" id="KAJ0965013.1"/>
    </source>
</evidence>
<sequence>MSKESVAEDEELYIKVNSKGNSEEPFDGKKWDDGSGVQVRQICIWHGDLVYGIQVSYERNGTTFLSPRHGGTKGDFEQVS</sequence>
<dbReference type="InterPro" id="IPR001229">
    <property type="entry name" value="Jacalin-like_lectin_dom"/>
</dbReference>
<protein>
    <recommendedName>
        <fullName evidence="3">Jacalin-type lectin domain-containing protein</fullName>
    </recommendedName>
</protein>
<gene>
    <name evidence="4" type="ORF">J5N97_026151</name>
</gene>
<evidence type="ECO:0000313" key="5">
    <source>
        <dbReference type="Proteomes" id="UP001085076"/>
    </source>
</evidence>
<keyword evidence="5" id="KW-1185">Reference proteome</keyword>
<dbReference type="SUPFAM" id="SSF51101">
    <property type="entry name" value="Mannose-binding lectins"/>
    <property type="match status" value="1"/>
</dbReference>
<accession>A0A9D5H6G8</accession>
<dbReference type="OrthoDB" id="581739at2759"/>
<dbReference type="GO" id="GO:0030246">
    <property type="term" value="F:carbohydrate binding"/>
    <property type="evidence" value="ECO:0007669"/>
    <property type="project" value="UniProtKB-KW"/>
</dbReference>
<dbReference type="InterPro" id="IPR036404">
    <property type="entry name" value="Jacalin-like_lectin_dom_sf"/>
</dbReference>